<evidence type="ECO:0000256" key="7">
    <source>
        <dbReference type="ARBA" id="ARBA00023180"/>
    </source>
</evidence>
<dbReference type="GO" id="GO:0016020">
    <property type="term" value="C:membrane"/>
    <property type="evidence" value="ECO:0007669"/>
    <property type="project" value="UniProtKB-SubCell"/>
</dbReference>
<gene>
    <name evidence="9" type="ORF">M9458_017615</name>
</gene>
<dbReference type="InterPro" id="IPR002438">
    <property type="entry name" value="Neutral_aa_SLC6"/>
</dbReference>
<evidence type="ECO:0000256" key="8">
    <source>
        <dbReference type="SAM" id="Phobius"/>
    </source>
</evidence>
<evidence type="ECO:0000256" key="5">
    <source>
        <dbReference type="ARBA" id="ARBA00022989"/>
    </source>
</evidence>
<dbReference type="AlphaFoldDB" id="A0ABD0QIS6"/>
<feature type="non-terminal residue" evidence="9">
    <location>
        <position position="1"/>
    </location>
</feature>
<keyword evidence="4" id="KW-0769">Symport</keyword>
<accession>A0ABD0QIS6</accession>
<dbReference type="SUPFAM" id="SSF161070">
    <property type="entry name" value="SNF-like"/>
    <property type="match status" value="1"/>
</dbReference>
<sequence length="53" mass="5909">PECEKSSATTYFWYRETLNITSTIADSGGLNWRMTLSLLAAWIIVCLAVIKGI</sequence>
<evidence type="ECO:0000256" key="2">
    <source>
        <dbReference type="ARBA" id="ARBA00022448"/>
    </source>
</evidence>
<name>A0ABD0QIS6_CIRMR</name>
<keyword evidence="3 8" id="KW-0812">Transmembrane</keyword>
<comment type="caution">
    <text evidence="9">The sequence shown here is derived from an EMBL/GenBank/DDBJ whole genome shotgun (WGS) entry which is preliminary data.</text>
</comment>
<dbReference type="InterPro" id="IPR000175">
    <property type="entry name" value="Na/ntran_symport"/>
</dbReference>
<keyword evidence="2" id="KW-0813">Transport</keyword>
<organism evidence="9 10">
    <name type="scientific">Cirrhinus mrigala</name>
    <name type="common">Mrigala</name>
    <dbReference type="NCBI Taxonomy" id="683832"/>
    <lineage>
        <taxon>Eukaryota</taxon>
        <taxon>Metazoa</taxon>
        <taxon>Chordata</taxon>
        <taxon>Craniata</taxon>
        <taxon>Vertebrata</taxon>
        <taxon>Euteleostomi</taxon>
        <taxon>Actinopterygii</taxon>
        <taxon>Neopterygii</taxon>
        <taxon>Teleostei</taxon>
        <taxon>Ostariophysi</taxon>
        <taxon>Cypriniformes</taxon>
        <taxon>Cyprinidae</taxon>
        <taxon>Labeoninae</taxon>
        <taxon>Labeonini</taxon>
        <taxon>Cirrhinus</taxon>
    </lineage>
</organism>
<comment type="subcellular location">
    <subcellularLocation>
        <location evidence="1">Membrane</location>
        <topology evidence="1">Multi-pass membrane protein</topology>
    </subcellularLocation>
</comment>
<dbReference type="PRINTS" id="PR01206">
    <property type="entry name" value="ORPHTRNSPORT"/>
</dbReference>
<keyword evidence="6 8" id="KW-0472">Membrane</keyword>
<keyword evidence="5 8" id="KW-1133">Transmembrane helix</keyword>
<dbReference type="InterPro" id="IPR037272">
    <property type="entry name" value="SNS_sf"/>
</dbReference>
<dbReference type="Pfam" id="PF00209">
    <property type="entry name" value="SNF"/>
    <property type="match status" value="1"/>
</dbReference>
<reference evidence="9 10" key="1">
    <citation type="submission" date="2024-05" db="EMBL/GenBank/DDBJ databases">
        <title>Genome sequencing and assembly of Indian major carp, Cirrhinus mrigala (Hamilton, 1822).</title>
        <authorList>
            <person name="Mohindra V."/>
            <person name="Chowdhury L.M."/>
            <person name="Lal K."/>
            <person name="Jena J.K."/>
        </authorList>
    </citation>
    <scope>NUCLEOTIDE SEQUENCE [LARGE SCALE GENOMIC DNA]</scope>
    <source>
        <strain evidence="9">CM1030</strain>
        <tissue evidence="9">Blood</tissue>
    </source>
</reference>
<feature type="non-terminal residue" evidence="9">
    <location>
        <position position="53"/>
    </location>
</feature>
<dbReference type="GO" id="GO:0015293">
    <property type="term" value="F:symporter activity"/>
    <property type="evidence" value="ECO:0007669"/>
    <property type="project" value="UniProtKB-KW"/>
</dbReference>
<dbReference type="PANTHER" id="PTHR11616">
    <property type="entry name" value="SODIUM/CHLORIDE DEPENDENT TRANSPORTER"/>
    <property type="match status" value="1"/>
</dbReference>
<dbReference type="EMBL" id="JAMKFB020000008">
    <property type="protein sequence ID" value="KAL0185945.1"/>
    <property type="molecule type" value="Genomic_DNA"/>
</dbReference>
<proteinExistence type="predicted"/>
<evidence type="ECO:0000313" key="9">
    <source>
        <dbReference type="EMBL" id="KAL0185945.1"/>
    </source>
</evidence>
<evidence type="ECO:0000256" key="6">
    <source>
        <dbReference type="ARBA" id="ARBA00023136"/>
    </source>
</evidence>
<protein>
    <submittedName>
        <fullName evidence="9">Uncharacterized protein</fullName>
    </submittedName>
</protein>
<dbReference type="Proteomes" id="UP001529510">
    <property type="component" value="Unassembled WGS sequence"/>
</dbReference>
<feature type="transmembrane region" description="Helical" evidence="8">
    <location>
        <begin position="32"/>
        <end position="50"/>
    </location>
</feature>
<evidence type="ECO:0000256" key="3">
    <source>
        <dbReference type="ARBA" id="ARBA00022692"/>
    </source>
</evidence>
<keyword evidence="10" id="KW-1185">Reference proteome</keyword>
<keyword evidence="7" id="KW-0325">Glycoprotein</keyword>
<evidence type="ECO:0000256" key="4">
    <source>
        <dbReference type="ARBA" id="ARBA00022847"/>
    </source>
</evidence>
<evidence type="ECO:0000256" key="1">
    <source>
        <dbReference type="ARBA" id="ARBA00004141"/>
    </source>
</evidence>
<evidence type="ECO:0000313" key="10">
    <source>
        <dbReference type="Proteomes" id="UP001529510"/>
    </source>
</evidence>
<dbReference type="PANTHER" id="PTHR11616:SF102">
    <property type="entry name" value="SODIUM-DEPENDENT NEUTRAL AMINO ACID TRANSPORTER SLC6A17"/>
    <property type="match status" value="1"/>
</dbReference>